<feature type="transmembrane region" description="Helical" evidence="8">
    <location>
        <begin position="194"/>
        <end position="219"/>
    </location>
</feature>
<accession>A0A0N4V5C9</accession>
<keyword evidence="5 8" id="KW-0472">Membrane</keyword>
<dbReference type="Gene3D" id="1.20.1640.10">
    <property type="entry name" value="Multidrug efflux transporter AcrB transmembrane domain"/>
    <property type="match status" value="1"/>
</dbReference>
<feature type="transmembrane region" description="Helical" evidence="8">
    <location>
        <begin position="259"/>
        <end position="277"/>
    </location>
</feature>
<reference evidence="12" key="1">
    <citation type="submission" date="2017-02" db="UniProtKB">
        <authorList>
            <consortium name="WormBaseParasite"/>
        </authorList>
    </citation>
    <scope>IDENTIFICATION</scope>
</reference>
<proteinExistence type="inferred from homology"/>
<evidence type="ECO:0000256" key="7">
    <source>
        <dbReference type="SAM" id="MobiDB-lite"/>
    </source>
</evidence>
<dbReference type="PANTHER" id="PTHR10796">
    <property type="entry name" value="PATCHED-RELATED"/>
    <property type="match status" value="1"/>
</dbReference>
<dbReference type="SUPFAM" id="SSF82866">
    <property type="entry name" value="Multidrug efflux transporter AcrB transmembrane domain"/>
    <property type="match status" value="1"/>
</dbReference>
<evidence type="ECO:0000313" key="11">
    <source>
        <dbReference type="Proteomes" id="UP000274131"/>
    </source>
</evidence>
<evidence type="ECO:0000256" key="2">
    <source>
        <dbReference type="ARBA" id="ARBA00005585"/>
    </source>
</evidence>
<evidence type="ECO:0000256" key="8">
    <source>
        <dbReference type="SAM" id="Phobius"/>
    </source>
</evidence>
<dbReference type="OrthoDB" id="6510177at2759"/>
<gene>
    <name evidence="10" type="ORF">EVEC_LOCUS5051</name>
</gene>
<feature type="region of interest" description="Disordered" evidence="7">
    <location>
        <begin position="489"/>
        <end position="510"/>
    </location>
</feature>
<keyword evidence="4 8" id="KW-1133">Transmembrane helix</keyword>
<keyword evidence="6" id="KW-0325">Glycoprotein</keyword>
<feature type="transmembrane region" description="Helical" evidence="8">
    <location>
        <begin position="430"/>
        <end position="459"/>
    </location>
</feature>
<evidence type="ECO:0000256" key="5">
    <source>
        <dbReference type="ARBA" id="ARBA00023136"/>
    </source>
</evidence>
<sequence>MELDKFHKILDVASNNITIYNSETNENQSFNQFCINFCQVNEPVRQFYNGLIIQRSSLAKGDGLNERLKLEYPVSFLFGRSVSLQPNFFGVELYNETDEKYPKEPDDFFNDETESNRTETLAALLPVSNMKMVKLISLQFRAEHLPSWTDDDVKDWEMRVTKFFQNNYKSDHLKVFVLSQTYIEEEMIRAGISLLPYLIVGFFIMCACSVVSVMVRAAYMHQSNIYKIILAVMACITPLMACATALSIMFMAGVRFSSILCVIPFLVLSIAPVAHLAKNVLGVDSSYLMIHEWQRVTKEVREKKVINNDGVGNRISEVLCEVGPAILISAITNILADAVGCWTSSPEIRLLCIGNLFSMFIAYIYQMTFYSGLMVIVGKFEIEAERVERNKMEIAINENRVNISRHSGLQRKSSRFHDTSKLYISKYMRIYVDFVTNVFVSSLTIVIYFIYIAFSIWGITKVNINLTSQKLFATDSPLLENDGSVFVKGNSKKSSDMPWRGKGRSRRSSL</sequence>
<evidence type="ECO:0000259" key="9">
    <source>
        <dbReference type="PROSITE" id="PS50156"/>
    </source>
</evidence>
<evidence type="ECO:0000256" key="6">
    <source>
        <dbReference type="ARBA" id="ARBA00023180"/>
    </source>
</evidence>
<dbReference type="InterPro" id="IPR051697">
    <property type="entry name" value="Patched_domain-protein"/>
</dbReference>
<feature type="domain" description="SSD" evidence="9">
    <location>
        <begin position="227"/>
        <end position="376"/>
    </location>
</feature>
<organism evidence="12">
    <name type="scientific">Enterobius vermicularis</name>
    <name type="common">Human pinworm</name>
    <dbReference type="NCBI Taxonomy" id="51028"/>
    <lineage>
        <taxon>Eukaryota</taxon>
        <taxon>Metazoa</taxon>
        <taxon>Ecdysozoa</taxon>
        <taxon>Nematoda</taxon>
        <taxon>Chromadorea</taxon>
        <taxon>Rhabditida</taxon>
        <taxon>Spirurina</taxon>
        <taxon>Oxyuridomorpha</taxon>
        <taxon>Oxyuroidea</taxon>
        <taxon>Oxyuridae</taxon>
        <taxon>Enterobius</taxon>
    </lineage>
</organism>
<dbReference type="GO" id="GO:0030659">
    <property type="term" value="C:cytoplasmic vesicle membrane"/>
    <property type="evidence" value="ECO:0007669"/>
    <property type="project" value="TreeGrafter"/>
</dbReference>
<dbReference type="GO" id="GO:0005886">
    <property type="term" value="C:plasma membrane"/>
    <property type="evidence" value="ECO:0007669"/>
    <property type="project" value="TreeGrafter"/>
</dbReference>
<comment type="subcellular location">
    <subcellularLocation>
        <location evidence="1">Membrane</location>
        <topology evidence="1">Multi-pass membrane protein</topology>
    </subcellularLocation>
</comment>
<dbReference type="PROSITE" id="PS50156">
    <property type="entry name" value="SSD"/>
    <property type="match status" value="1"/>
</dbReference>
<evidence type="ECO:0000256" key="1">
    <source>
        <dbReference type="ARBA" id="ARBA00004141"/>
    </source>
</evidence>
<keyword evidence="3 8" id="KW-0812">Transmembrane</keyword>
<feature type="compositionally biased region" description="Basic residues" evidence="7">
    <location>
        <begin position="501"/>
        <end position="510"/>
    </location>
</feature>
<evidence type="ECO:0000313" key="12">
    <source>
        <dbReference type="WBParaSite" id="EVEC_0000542001-mRNA-1"/>
    </source>
</evidence>
<dbReference type="WBParaSite" id="EVEC_0000542001-mRNA-1">
    <property type="protein sequence ID" value="EVEC_0000542001-mRNA-1"/>
    <property type="gene ID" value="EVEC_0000542001"/>
</dbReference>
<dbReference type="InterPro" id="IPR003392">
    <property type="entry name" value="PTHD_SSD"/>
</dbReference>
<dbReference type="Proteomes" id="UP000274131">
    <property type="component" value="Unassembled WGS sequence"/>
</dbReference>
<dbReference type="GO" id="GO:0006897">
    <property type="term" value="P:endocytosis"/>
    <property type="evidence" value="ECO:0007669"/>
    <property type="project" value="TreeGrafter"/>
</dbReference>
<dbReference type="InterPro" id="IPR000731">
    <property type="entry name" value="SSD"/>
</dbReference>
<feature type="transmembrane region" description="Helical" evidence="8">
    <location>
        <begin position="348"/>
        <end position="365"/>
    </location>
</feature>
<comment type="similarity">
    <text evidence="2">Belongs to the patched family.</text>
</comment>
<dbReference type="Pfam" id="PF02460">
    <property type="entry name" value="Patched"/>
    <property type="match status" value="1"/>
</dbReference>
<feature type="transmembrane region" description="Helical" evidence="8">
    <location>
        <begin position="225"/>
        <end position="252"/>
    </location>
</feature>
<name>A0A0N4V5C9_ENTVE</name>
<dbReference type="AlphaFoldDB" id="A0A0N4V5C9"/>
<evidence type="ECO:0000256" key="4">
    <source>
        <dbReference type="ARBA" id="ARBA00022989"/>
    </source>
</evidence>
<dbReference type="PANTHER" id="PTHR10796:SF97">
    <property type="entry name" value="SSD DOMAIN-CONTAINING PROTEIN"/>
    <property type="match status" value="1"/>
</dbReference>
<dbReference type="EMBL" id="UXUI01008038">
    <property type="protein sequence ID" value="VDD90300.1"/>
    <property type="molecule type" value="Genomic_DNA"/>
</dbReference>
<reference evidence="10 11" key="2">
    <citation type="submission" date="2018-10" db="EMBL/GenBank/DDBJ databases">
        <authorList>
            <consortium name="Pathogen Informatics"/>
        </authorList>
    </citation>
    <scope>NUCLEOTIDE SEQUENCE [LARGE SCALE GENOMIC DNA]</scope>
</reference>
<protein>
    <submittedName>
        <fullName evidence="12">SSD domain-containing protein</fullName>
    </submittedName>
</protein>
<evidence type="ECO:0000256" key="3">
    <source>
        <dbReference type="ARBA" id="ARBA00022692"/>
    </source>
</evidence>
<evidence type="ECO:0000313" key="10">
    <source>
        <dbReference type="EMBL" id="VDD90300.1"/>
    </source>
</evidence>
<dbReference type="GO" id="GO:0018996">
    <property type="term" value="P:molting cycle, collagen and cuticulin-based cuticle"/>
    <property type="evidence" value="ECO:0007669"/>
    <property type="project" value="TreeGrafter"/>
</dbReference>
<keyword evidence="11" id="KW-1185">Reference proteome</keyword>